<sequence>FPTFPGVVESGFSPVVADGRLHLQALGSISGLWAMSFTFFLEHDFPVKNLKAAPVRLYDYYGTGKHTQAEYSAPCSSAPDASTMGNSQ</sequence>
<dbReference type="SUPFAM" id="SSF49410">
    <property type="entry name" value="Alpha-macroglobulin receptor domain"/>
    <property type="match status" value="1"/>
</dbReference>
<dbReference type="InterPro" id="IPR036595">
    <property type="entry name" value="A-macroglobulin_rcpt-bd_sf"/>
</dbReference>
<dbReference type="AlphaFoldDB" id="A0A8C0IKZ8"/>
<evidence type="ECO:0000313" key="4">
    <source>
        <dbReference type="Proteomes" id="UP000694404"/>
    </source>
</evidence>
<evidence type="ECO:0000256" key="1">
    <source>
        <dbReference type="SAM" id="MobiDB-lite"/>
    </source>
</evidence>
<protein>
    <recommendedName>
        <fullName evidence="2">Alpha-macroglobulin receptor-binding domain-containing protein</fullName>
    </recommendedName>
</protein>
<dbReference type="SMART" id="SM01361">
    <property type="entry name" value="A2M_recep"/>
    <property type="match status" value="1"/>
</dbReference>
<name>A0A8C0IKZ8_CHEAB</name>
<organism evidence="3 4">
    <name type="scientific">Chelonoidis abingdonii</name>
    <name type="common">Abingdon island giant tortoise</name>
    <name type="synonym">Testudo abingdonii</name>
    <dbReference type="NCBI Taxonomy" id="106734"/>
    <lineage>
        <taxon>Eukaryota</taxon>
        <taxon>Metazoa</taxon>
        <taxon>Chordata</taxon>
        <taxon>Craniata</taxon>
        <taxon>Vertebrata</taxon>
        <taxon>Euteleostomi</taxon>
        <taxon>Archelosauria</taxon>
        <taxon>Testudinata</taxon>
        <taxon>Testudines</taxon>
        <taxon>Cryptodira</taxon>
        <taxon>Durocryptodira</taxon>
        <taxon>Testudinoidea</taxon>
        <taxon>Testudinidae</taxon>
        <taxon>Chelonoidis</taxon>
    </lineage>
</organism>
<dbReference type="Gene3D" id="2.60.40.690">
    <property type="entry name" value="Alpha-macroglobulin, receptor-binding domain"/>
    <property type="match status" value="1"/>
</dbReference>
<feature type="compositionally biased region" description="Polar residues" evidence="1">
    <location>
        <begin position="79"/>
        <end position="88"/>
    </location>
</feature>
<evidence type="ECO:0000259" key="2">
    <source>
        <dbReference type="SMART" id="SM01361"/>
    </source>
</evidence>
<reference evidence="3" key="2">
    <citation type="submission" date="2025-09" db="UniProtKB">
        <authorList>
            <consortium name="Ensembl"/>
        </authorList>
    </citation>
    <scope>IDENTIFICATION</scope>
</reference>
<feature type="region of interest" description="Disordered" evidence="1">
    <location>
        <begin position="69"/>
        <end position="88"/>
    </location>
</feature>
<reference evidence="3" key="1">
    <citation type="submission" date="2025-08" db="UniProtKB">
        <authorList>
            <consortium name="Ensembl"/>
        </authorList>
    </citation>
    <scope>IDENTIFICATION</scope>
</reference>
<dbReference type="InterPro" id="IPR009048">
    <property type="entry name" value="A-macroglobulin_rcpt-bd"/>
</dbReference>
<dbReference type="GO" id="GO:0005576">
    <property type="term" value="C:extracellular region"/>
    <property type="evidence" value="ECO:0007669"/>
    <property type="project" value="InterPro"/>
</dbReference>
<dbReference type="Proteomes" id="UP000694404">
    <property type="component" value="Unplaced"/>
</dbReference>
<accession>A0A8C0IKZ8</accession>
<dbReference type="Pfam" id="PF07677">
    <property type="entry name" value="A2M_recep"/>
    <property type="match status" value="1"/>
</dbReference>
<proteinExistence type="predicted"/>
<dbReference type="Ensembl" id="ENSCABT00000002647.1">
    <property type="protein sequence ID" value="ENSCABP00000002454.1"/>
    <property type="gene ID" value="ENSCABG00000001920.1"/>
</dbReference>
<dbReference type="GeneTree" id="ENSGT01150000290052"/>
<keyword evidence="4" id="KW-1185">Reference proteome</keyword>
<feature type="domain" description="Alpha-macroglobulin receptor-binding" evidence="2">
    <location>
        <begin position="3"/>
        <end position="71"/>
    </location>
</feature>
<evidence type="ECO:0000313" key="3">
    <source>
        <dbReference type="Ensembl" id="ENSCABP00000002454.1"/>
    </source>
</evidence>